<evidence type="ECO:0000313" key="2">
    <source>
        <dbReference type="Proteomes" id="UP001601059"/>
    </source>
</evidence>
<evidence type="ECO:0000313" key="1">
    <source>
        <dbReference type="EMBL" id="MFE8701228.1"/>
    </source>
</evidence>
<dbReference type="RefSeq" id="WP_389361159.1">
    <property type="nucleotide sequence ID" value="NZ_JBIACK010000004.1"/>
</dbReference>
<accession>A0ABW6KEJ4</accession>
<proteinExistence type="predicted"/>
<dbReference type="Proteomes" id="UP001601059">
    <property type="component" value="Unassembled WGS sequence"/>
</dbReference>
<dbReference type="EMBL" id="JBIACK010000004">
    <property type="protein sequence ID" value="MFE8701228.1"/>
    <property type="molecule type" value="Genomic_DNA"/>
</dbReference>
<reference evidence="1 2" key="1">
    <citation type="submission" date="2024-08" db="EMBL/GenBank/DDBJ databases">
        <title>Two novel Cytobacillus novel species.</title>
        <authorList>
            <person name="Liu G."/>
        </authorList>
    </citation>
    <scope>NUCLEOTIDE SEQUENCE [LARGE SCALE GENOMIC DNA]</scope>
    <source>
        <strain evidence="1 2">FJAT-54145</strain>
    </source>
</reference>
<name>A0ABW6KEJ4_9BACI</name>
<sequence>MLGVLKKISKEDVAKEVERLSSSWESNPSPLHRKKLKTLSTLLNQKRIADLENMLDWKYHILMLKLEQLESIQEIREVDEVLLEAKNGKLLRIPLHSKYWLVEEECLFWMRKSLEAPLSHEGFERYMKALQLLCDKYGVENPLKKGA</sequence>
<organism evidence="1 2">
    <name type="scientific">Cytobacillus spartinae</name>
    <dbReference type="NCBI Taxonomy" id="3299023"/>
    <lineage>
        <taxon>Bacteria</taxon>
        <taxon>Bacillati</taxon>
        <taxon>Bacillota</taxon>
        <taxon>Bacilli</taxon>
        <taxon>Bacillales</taxon>
        <taxon>Bacillaceae</taxon>
        <taxon>Cytobacillus</taxon>
    </lineage>
</organism>
<comment type="caution">
    <text evidence="1">The sequence shown here is derived from an EMBL/GenBank/DDBJ whole genome shotgun (WGS) entry which is preliminary data.</text>
</comment>
<keyword evidence="2" id="KW-1185">Reference proteome</keyword>
<protein>
    <submittedName>
        <fullName evidence="1">Uncharacterized protein</fullName>
    </submittedName>
</protein>
<gene>
    <name evidence="1" type="ORF">ACFYKX_11535</name>
</gene>